<dbReference type="Proteomes" id="UP000663862">
    <property type="component" value="Unassembled WGS sequence"/>
</dbReference>
<dbReference type="InterPro" id="IPR029052">
    <property type="entry name" value="Metallo-depent_PP-like"/>
</dbReference>
<protein>
    <recommendedName>
        <fullName evidence="3">Metallophosphoesterase domain-containing protein 1</fullName>
    </recommendedName>
</protein>
<name>A0A821A9E5_9BILA</name>
<reference evidence="1" key="1">
    <citation type="submission" date="2021-02" db="EMBL/GenBank/DDBJ databases">
        <authorList>
            <person name="Nowell W R."/>
        </authorList>
    </citation>
    <scope>NUCLEOTIDE SEQUENCE</scope>
</reference>
<gene>
    <name evidence="1" type="ORF">TSG867_LOCUS25832</name>
</gene>
<dbReference type="Gene3D" id="3.60.21.10">
    <property type="match status" value="1"/>
</dbReference>
<dbReference type="InterPro" id="IPR051693">
    <property type="entry name" value="UPF0046_metallophosphoest"/>
</dbReference>
<evidence type="ECO:0000313" key="1">
    <source>
        <dbReference type="EMBL" id="CAF4569059.1"/>
    </source>
</evidence>
<accession>A0A821A9E5</accession>
<dbReference type="SUPFAM" id="SSF56300">
    <property type="entry name" value="Metallo-dependent phosphatases"/>
    <property type="match status" value="1"/>
</dbReference>
<dbReference type="PANTHER" id="PTHR12905">
    <property type="entry name" value="METALLOPHOSPHOESTERASE"/>
    <property type="match status" value="1"/>
</dbReference>
<dbReference type="AlphaFoldDB" id="A0A821A9E5"/>
<evidence type="ECO:0000313" key="2">
    <source>
        <dbReference type="Proteomes" id="UP000663862"/>
    </source>
</evidence>
<dbReference type="EMBL" id="CAJOBQ010002598">
    <property type="protein sequence ID" value="CAF4569059.1"/>
    <property type="molecule type" value="Genomic_DNA"/>
</dbReference>
<sequence>MTTQVEKSDTRSYEILQYDCSTWVAPKRRRRFICDPSAATNYGTIYLEKQAFIDNVTGLKFYGSPYQLEFNNWAFNLPSNSIEIKQAWSQISNDVDVLLTHGPPENIFDKNSLGLRTGCAQLLARVNIVKPRLHVFGHIHEGYGRIDSDSTIFVNASTCDVNYQPTQGPIVIDLELKDKN</sequence>
<comment type="caution">
    <text evidence="1">The sequence shown here is derived from an EMBL/GenBank/DDBJ whole genome shotgun (WGS) entry which is preliminary data.</text>
</comment>
<dbReference type="PANTHER" id="PTHR12905:SF0">
    <property type="entry name" value="CALCINEURIN-LIKE PHOSPHOESTERASE DOMAIN-CONTAINING PROTEIN"/>
    <property type="match status" value="1"/>
</dbReference>
<organism evidence="1 2">
    <name type="scientific">Rotaria socialis</name>
    <dbReference type="NCBI Taxonomy" id="392032"/>
    <lineage>
        <taxon>Eukaryota</taxon>
        <taxon>Metazoa</taxon>
        <taxon>Spiralia</taxon>
        <taxon>Gnathifera</taxon>
        <taxon>Rotifera</taxon>
        <taxon>Eurotatoria</taxon>
        <taxon>Bdelloidea</taxon>
        <taxon>Philodinida</taxon>
        <taxon>Philodinidae</taxon>
        <taxon>Rotaria</taxon>
    </lineage>
</organism>
<proteinExistence type="predicted"/>
<evidence type="ECO:0008006" key="3">
    <source>
        <dbReference type="Google" id="ProtNLM"/>
    </source>
</evidence>